<dbReference type="EMBL" id="SUMC01000319">
    <property type="protein sequence ID" value="TJZ91321.1"/>
    <property type="molecule type" value="Genomic_DNA"/>
</dbReference>
<sequence length="69" mass="7190">MASRSCPSSGQDAAPAPPPERSTARWPPRVRPPGPLPLRPAPPRPPPAAGAVRSARGDPHATQTPERTT</sequence>
<dbReference type="AlphaFoldDB" id="A0A4U0R887"/>
<reference evidence="2 3" key="1">
    <citation type="submission" date="2019-04" db="EMBL/GenBank/DDBJ databases">
        <title>Streptomyces oryziradicis sp. nov., a novel actinomycete isolated from rhizosphere soil of rice (Oryza sativa L.).</title>
        <authorList>
            <person name="Li C."/>
        </authorList>
    </citation>
    <scope>NUCLEOTIDE SEQUENCE [LARGE SCALE GENOMIC DNA]</scope>
    <source>
        <strain evidence="2 3">NEAU-C40</strain>
    </source>
</reference>
<keyword evidence="3" id="KW-1185">Reference proteome</keyword>
<feature type="region of interest" description="Disordered" evidence="1">
    <location>
        <begin position="1"/>
        <end position="69"/>
    </location>
</feature>
<feature type="compositionally biased region" description="Polar residues" evidence="1">
    <location>
        <begin position="1"/>
        <end position="11"/>
    </location>
</feature>
<evidence type="ECO:0000256" key="1">
    <source>
        <dbReference type="SAM" id="MobiDB-lite"/>
    </source>
</evidence>
<accession>A0A4U0R887</accession>
<organism evidence="2 3">
    <name type="scientific">Actinacidiphila oryziradicis</name>
    <dbReference type="NCBI Taxonomy" id="2571141"/>
    <lineage>
        <taxon>Bacteria</taxon>
        <taxon>Bacillati</taxon>
        <taxon>Actinomycetota</taxon>
        <taxon>Actinomycetes</taxon>
        <taxon>Kitasatosporales</taxon>
        <taxon>Streptomycetaceae</taxon>
        <taxon>Actinacidiphila</taxon>
    </lineage>
</organism>
<dbReference type="Proteomes" id="UP000305778">
    <property type="component" value="Unassembled WGS sequence"/>
</dbReference>
<comment type="caution">
    <text evidence="2">The sequence shown here is derived from an EMBL/GenBank/DDBJ whole genome shotgun (WGS) entry which is preliminary data.</text>
</comment>
<protein>
    <submittedName>
        <fullName evidence="2">Uncharacterized protein</fullName>
    </submittedName>
</protein>
<name>A0A4U0R887_9ACTN</name>
<evidence type="ECO:0000313" key="3">
    <source>
        <dbReference type="Proteomes" id="UP000305778"/>
    </source>
</evidence>
<evidence type="ECO:0000313" key="2">
    <source>
        <dbReference type="EMBL" id="TJZ91321.1"/>
    </source>
</evidence>
<proteinExistence type="predicted"/>
<feature type="compositionally biased region" description="Pro residues" evidence="1">
    <location>
        <begin position="29"/>
        <end position="48"/>
    </location>
</feature>
<gene>
    <name evidence="2" type="ORF">FCI23_55555</name>
</gene>